<dbReference type="EMBL" id="CM010723">
    <property type="protein sequence ID" value="RZC75815.1"/>
    <property type="molecule type" value="Genomic_DNA"/>
</dbReference>
<dbReference type="SMART" id="SM00791">
    <property type="entry name" value="Agglutinin"/>
    <property type="match status" value="1"/>
</dbReference>
<name>A0A4Y7KV82_PAPSO</name>
<dbReference type="Gene3D" id="2.170.15.10">
    <property type="entry name" value="Proaerolysin, chain A, domain 3"/>
    <property type="match status" value="1"/>
</dbReference>
<dbReference type="SUPFAM" id="SSF50382">
    <property type="entry name" value="Agglutinin"/>
    <property type="match status" value="1"/>
</dbReference>
<dbReference type="OrthoDB" id="1925699at2759"/>
<dbReference type="InterPro" id="IPR008998">
    <property type="entry name" value="Agglutinin"/>
</dbReference>
<feature type="domain" description="Agglutinin" evidence="1">
    <location>
        <begin position="3"/>
        <end position="139"/>
    </location>
</feature>
<dbReference type="InterPro" id="IPR053237">
    <property type="entry name" value="Natterin_C"/>
</dbReference>
<dbReference type="PANTHER" id="PTHR39244">
    <property type="entry name" value="NATTERIN-4"/>
    <property type="match status" value="1"/>
</dbReference>
<dbReference type="CDD" id="cd20216">
    <property type="entry name" value="PFM_HFR-2-like"/>
    <property type="match status" value="1"/>
</dbReference>
<sequence length="309" mass="34773">MVMELPRFFALESVDVSKYLCPDVLINDDYRLEFSSAACKDVGYPTVGQDIVTTGDRSIHLKSNWTNNHWHQDDDSCIRASNSSSSANLFQPIRVANNTIALPCFGNNKFCRSVKDVDNYYLKADVPTINRGTRLQVEEAVLSRSIYNVQFRETDGRIYDATDIKVASGEVVNQNKLEDTIELKLSYEDTRTRSWNFSASLMLGGGYYMEAGIPLIIDNGYEVSGSITLGLQYASTTSTKRLAETVYRVNVCPHTRVKVTTKGKCDVTFSYTQCDTLYSGKTETYKNYDGVFTGSNAYNLRYETEEKAL</sequence>
<dbReference type="Gramene" id="RZC75815">
    <property type="protein sequence ID" value="RZC75815"/>
    <property type="gene ID" value="C5167_000142"/>
</dbReference>
<dbReference type="AlphaFoldDB" id="A0A4Y7KV82"/>
<evidence type="ECO:0000313" key="2">
    <source>
        <dbReference type="EMBL" id="RZC75815.1"/>
    </source>
</evidence>
<dbReference type="PANTHER" id="PTHR39244:SF5">
    <property type="entry name" value="NATTERIN-3-LIKE"/>
    <property type="match status" value="1"/>
</dbReference>
<gene>
    <name evidence="2" type="ORF">C5167_000142</name>
</gene>
<dbReference type="Gene3D" id="2.80.10.50">
    <property type="match status" value="1"/>
</dbReference>
<evidence type="ECO:0000259" key="1">
    <source>
        <dbReference type="SMART" id="SM00791"/>
    </source>
</evidence>
<proteinExistence type="predicted"/>
<keyword evidence="3" id="KW-1185">Reference proteome</keyword>
<dbReference type="SUPFAM" id="SSF56973">
    <property type="entry name" value="Aerolisin/ETX pore-forming domain"/>
    <property type="match status" value="1"/>
</dbReference>
<protein>
    <recommendedName>
        <fullName evidence="1">Agglutinin domain-containing protein</fullName>
    </recommendedName>
</protein>
<evidence type="ECO:0000313" key="3">
    <source>
        <dbReference type="Proteomes" id="UP000316621"/>
    </source>
</evidence>
<reference evidence="2 3" key="1">
    <citation type="journal article" date="2018" name="Science">
        <title>The opium poppy genome and morphinan production.</title>
        <authorList>
            <person name="Guo L."/>
            <person name="Winzer T."/>
            <person name="Yang X."/>
            <person name="Li Y."/>
            <person name="Ning Z."/>
            <person name="He Z."/>
            <person name="Teodor R."/>
            <person name="Lu Y."/>
            <person name="Bowser T.A."/>
            <person name="Graham I.A."/>
            <person name="Ye K."/>
        </authorList>
    </citation>
    <scope>NUCLEOTIDE SEQUENCE [LARGE SCALE GENOMIC DNA]</scope>
    <source>
        <strain evidence="3">cv. HN1</strain>
        <tissue evidence="2">Leaves</tissue>
    </source>
</reference>
<dbReference type="OMA" id="DKEVTHQ"/>
<accession>A0A4Y7KV82</accession>
<dbReference type="InterPro" id="IPR036242">
    <property type="entry name" value="Agglutinin_dom_sf"/>
</dbReference>
<dbReference type="Proteomes" id="UP000316621">
    <property type="component" value="Chromosome 9"/>
</dbReference>
<organism evidence="2 3">
    <name type="scientific">Papaver somniferum</name>
    <name type="common">Opium poppy</name>
    <dbReference type="NCBI Taxonomy" id="3469"/>
    <lineage>
        <taxon>Eukaryota</taxon>
        <taxon>Viridiplantae</taxon>
        <taxon>Streptophyta</taxon>
        <taxon>Embryophyta</taxon>
        <taxon>Tracheophyta</taxon>
        <taxon>Spermatophyta</taxon>
        <taxon>Magnoliopsida</taxon>
        <taxon>Ranunculales</taxon>
        <taxon>Papaveraceae</taxon>
        <taxon>Papaveroideae</taxon>
        <taxon>Papaver</taxon>
    </lineage>
</organism>